<sequence length="37" mass="4604">MQFRIQIYFNILNNYNLCIIYNFVFIFNANLHQYNAI</sequence>
<evidence type="ECO:0000256" key="1">
    <source>
        <dbReference type="SAM" id="Phobius"/>
    </source>
</evidence>
<keyword evidence="1" id="KW-0812">Transmembrane</keyword>
<evidence type="ECO:0000313" key="2">
    <source>
        <dbReference type="EMBL" id="SDG85624.1"/>
    </source>
</evidence>
<dbReference type="EMBL" id="FNDE01000004">
    <property type="protein sequence ID" value="SDG85624.1"/>
    <property type="molecule type" value="Genomic_DNA"/>
</dbReference>
<feature type="transmembrane region" description="Helical" evidence="1">
    <location>
        <begin position="12"/>
        <end position="31"/>
    </location>
</feature>
<proteinExistence type="predicted"/>
<keyword evidence="1" id="KW-0472">Membrane</keyword>
<gene>
    <name evidence="2" type="ORF">SAMN04489735_100485</name>
</gene>
<protein>
    <submittedName>
        <fullName evidence="2">Uncharacterized protein</fullName>
    </submittedName>
</protein>
<accession>A0A1G7XN46</accession>
<dbReference type="AlphaFoldDB" id="A0A1G7XN46"/>
<reference evidence="2 3" key="1">
    <citation type="submission" date="2016-10" db="EMBL/GenBank/DDBJ databases">
        <authorList>
            <person name="de Groot N.N."/>
        </authorList>
    </citation>
    <scope>NUCLEOTIDE SEQUENCE [LARGE SCALE GENOMIC DNA]</scope>
    <source>
        <strain evidence="2 3">L 420-91</strain>
    </source>
</reference>
<name>A0A1G7XN46_ANETH</name>
<organism evidence="2 3">
    <name type="scientific">Aneurinibacillus thermoaerophilus</name>
    <dbReference type="NCBI Taxonomy" id="143495"/>
    <lineage>
        <taxon>Bacteria</taxon>
        <taxon>Bacillati</taxon>
        <taxon>Bacillota</taxon>
        <taxon>Bacilli</taxon>
        <taxon>Bacillales</taxon>
        <taxon>Paenibacillaceae</taxon>
        <taxon>Aneurinibacillus group</taxon>
        <taxon>Aneurinibacillus</taxon>
    </lineage>
</organism>
<keyword evidence="1" id="KW-1133">Transmembrane helix</keyword>
<evidence type="ECO:0000313" key="3">
    <source>
        <dbReference type="Proteomes" id="UP000198956"/>
    </source>
</evidence>
<dbReference type="Proteomes" id="UP000198956">
    <property type="component" value="Unassembled WGS sequence"/>
</dbReference>